<keyword evidence="8 15" id="KW-0479">Metal-binding</keyword>
<dbReference type="PROSITE" id="PS52012">
    <property type="entry name" value="CFEM"/>
    <property type="match status" value="1"/>
</dbReference>
<keyword evidence="19" id="KW-1185">Reference proteome</keyword>
<keyword evidence="9 16" id="KW-0732">Signal</keyword>
<dbReference type="EMBL" id="CAWUON010000031">
    <property type="protein sequence ID" value="CAK7267797.1"/>
    <property type="molecule type" value="Genomic_DNA"/>
</dbReference>
<evidence type="ECO:0000256" key="14">
    <source>
        <dbReference type="ARBA" id="ARBA00023288"/>
    </source>
</evidence>
<keyword evidence="6 15" id="KW-0349">Heme</keyword>
<dbReference type="PANTHER" id="PTHR37928:SF2">
    <property type="entry name" value="GPI ANCHORED CFEM DOMAIN PROTEIN (AFU_ORTHOLOGUE AFUA_6G10580)"/>
    <property type="match status" value="1"/>
</dbReference>
<comment type="caution">
    <text evidence="15">Lacks conserved residue(s) required for the propagation of feature annotation.</text>
</comment>
<keyword evidence="5" id="KW-0964">Secreted</keyword>
<feature type="domain" description="CFEM" evidence="17">
    <location>
        <begin position="1"/>
        <end position="110"/>
    </location>
</feature>
<protein>
    <recommendedName>
        <fullName evidence="17">CFEM domain-containing protein</fullName>
    </recommendedName>
</protein>
<comment type="similarity">
    <text evidence="3">Belongs to the RBT5 family.</text>
</comment>
<evidence type="ECO:0000313" key="19">
    <source>
        <dbReference type="Proteomes" id="UP001642502"/>
    </source>
</evidence>
<evidence type="ECO:0000256" key="13">
    <source>
        <dbReference type="ARBA" id="ARBA00023180"/>
    </source>
</evidence>
<keyword evidence="13" id="KW-0325">Glycoprotein</keyword>
<evidence type="ECO:0000256" key="8">
    <source>
        <dbReference type="ARBA" id="ARBA00022723"/>
    </source>
</evidence>
<keyword evidence="10 15" id="KW-0408">Iron</keyword>
<keyword evidence="4" id="KW-1003">Cell membrane</keyword>
<dbReference type="Proteomes" id="UP001642502">
    <property type="component" value="Unassembled WGS sequence"/>
</dbReference>
<organism evidence="18 19">
    <name type="scientific">Sporothrix epigloea</name>
    <dbReference type="NCBI Taxonomy" id="1892477"/>
    <lineage>
        <taxon>Eukaryota</taxon>
        <taxon>Fungi</taxon>
        <taxon>Dikarya</taxon>
        <taxon>Ascomycota</taxon>
        <taxon>Pezizomycotina</taxon>
        <taxon>Sordariomycetes</taxon>
        <taxon>Sordariomycetidae</taxon>
        <taxon>Ophiostomatales</taxon>
        <taxon>Ophiostomataceae</taxon>
        <taxon>Sporothrix</taxon>
    </lineage>
</organism>
<feature type="chain" id="PRO_5047514635" description="CFEM domain-containing protein" evidence="16">
    <location>
        <begin position="16"/>
        <end position="208"/>
    </location>
</feature>
<evidence type="ECO:0000256" key="5">
    <source>
        <dbReference type="ARBA" id="ARBA00022525"/>
    </source>
</evidence>
<sequence length="208" mass="19121">MKSLAIFALAGLAAAQFSQLPTCAQSCANKFLTGGIGNCGSDAKCICSDKDFLSDIACCLAAPGACDPADQSSAVGFASQLCAAQGVTGLPSVVSCTSTSFPSSGTAAAASTTGSAAAKETSSTATGSGTGKGTGSGTAATAASSTAAAATTSAATTSAAAATTATTSTGTGTAAAATTSSSTSNPAARESAGVAGLVGGVIAALAML</sequence>
<proteinExistence type="inferred from homology"/>
<comment type="caution">
    <text evidence="18">The sequence shown here is derived from an EMBL/GenBank/DDBJ whole genome shotgun (WGS) entry which is preliminary data.</text>
</comment>
<dbReference type="Pfam" id="PF05730">
    <property type="entry name" value="CFEM"/>
    <property type="match status" value="1"/>
</dbReference>
<comment type="subcellular location">
    <subcellularLocation>
        <location evidence="1">Cell membrane</location>
        <topology evidence="1">Lipid-anchor</topology>
        <topology evidence="1">GPI-anchor</topology>
    </subcellularLocation>
    <subcellularLocation>
        <location evidence="2">Secreted</location>
    </subcellularLocation>
</comment>
<evidence type="ECO:0000256" key="6">
    <source>
        <dbReference type="ARBA" id="ARBA00022617"/>
    </source>
</evidence>
<evidence type="ECO:0000256" key="3">
    <source>
        <dbReference type="ARBA" id="ARBA00010031"/>
    </source>
</evidence>
<reference evidence="18 19" key="1">
    <citation type="submission" date="2024-01" db="EMBL/GenBank/DDBJ databases">
        <authorList>
            <person name="Allen C."/>
            <person name="Tagirdzhanova G."/>
        </authorList>
    </citation>
    <scope>NUCLEOTIDE SEQUENCE [LARGE SCALE GENOMIC DNA]</scope>
    <source>
        <strain evidence="18 19">CBS 119000</strain>
    </source>
</reference>
<evidence type="ECO:0000256" key="4">
    <source>
        <dbReference type="ARBA" id="ARBA00022475"/>
    </source>
</evidence>
<evidence type="ECO:0000259" key="17">
    <source>
        <dbReference type="PROSITE" id="PS52012"/>
    </source>
</evidence>
<gene>
    <name evidence="18" type="ORF">SEPCBS119000_002734</name>
</gene>
<dbReference type="InterPro" id="IPR051735">
    <property type="entry name" value="CFEM_domain"/>
</dbReference>
<evidence type="ECO:0000256" key="15">
    <source>
        <dbReference type="PROSITE-ProRule" id="PRU01356"/>
    </source>
</evidence>
<evidence type="ECO:0000256" key="12">
    <source>
        <dbReference type="ARBA" id="ARBA00023157"/>
    </source>
</evidence>
<feature type="signal peptide" evidence="16">
    <location>
        <begin position="1"/>
        <end position="15"/>
    </location>
</feature>
<accession>A0ABP0DL98</accession>
<evidence type="ECO:0000256" key="16">
    <source>
        <dbReference type="SAM" id="SignalP"/>
    </source>
</evidence>
<evidence type="ECO:0000313" key="18">
    <source>
        <dbReference type="EMBL" id="CAK7267797.1"/>
    </source>
</evidence>
<evidence type="ECO:0000256" key="2">
    <source>
        <dbReference type="ARBA" id="ARBA00004613"/>
    </source>
</evidence>
<keyword evidence="14" id="KW-0449">Lipoprotein</keyword>
<feature type="binding site" description="axial binding residue" evidence="15">
    <location>
        <position position="42"/>
    </location>
    <ligand>
        <name>heme</name>
        <dbReference type="ChEBI" id="CHEBI:30413"/>
    </ligand>
    <ligandPart>
        <name>Fe</name>
        <dbReference type="ChEBI" id="CHEBI:18248"/>
    </ligandPart>
</feature>
<dbReference type="InterPro" id="IPR008427">
    <property type="entry name" value="Extracellular_membr_CFEM_dom"/>
</dbReference>
<dbReference type="PANTHER" id="PTHR37928">
    <property type="entry name" value="CFEM DOMAIN PROTEIN (AFU_ORTHOLOGUE AFUA_6G14090)"/>
    <property type="match status" value="1"/>
</dbReference>
<evidence type="ECO:0000256" key="11">
    <source>
        <dbReference type="ARBA" id="ARBA00023136"/>
    </source>
</evidence>
<keyword evidence="7" id="KW-0336">GPI-anchor</keyword>
<evidence type="ECO:0000256" key="1">
    <source>
        <dbReference type="ARBA" id="ARBA00004609"/>
    </source>
</evidence>
<keyword evidence="11" id="KW-0472">Membrane</keyword>
<evidence type="ECO:0000256" key="10">
    <source>
        <dbReference type="ARBA" id="ARBA00023004"/>
    </source>
</evidence>
<name>A0ABP0DL98_9PEZI</name>
<evidence type="ECO:0000256" key="7">
    <source>
        <dbReference type="ARBA" id="ARBA00022622"/>
    </source>
</evidence>
<keyword evidence="12" id="KW-1015">Disulfide bond</keyword>
<evidence type="ECO:0000256" key="9">
    <source>
        <dbReference type="ARBA" id="ARBA00022729"/>
    </source>
</evidence>